<dbReference type="Proteomes" id="UP000182444">
    <property type="component" value="Chromosome 1B"/>
</dbReference>
<dbReference type="RefSeq" id="XP_068138138.1">
    <property type="nucleotide sequence ID" value="XM_068282037.1"/>
</dbReference>
<evidence type="ECO:0000313" key="2">
    <source>
        <dbReference type="EMBL" id="AOW01394.1"/>
    </source>
</evidence>
<organism evidence="2 3">
    <name type="scientific">Yarrowia lipolytica</name>
    <name type="common">Candida lipolytica</name>
    <dbReference type="NCBI Taxonomy" id="4952"/>
    <lineage>
        <taxon>Eukaryota</taxon>
        <taxon>Fungi</taxon>
        <taxon>Dikarya</taxon>
        <taxon>Ascomycota</taxon>
        <taxon>Saccharomycotina</taxon>
        <taxon>Dipodascomycetes</taxon>
        <taxon>Dipodascales</taxon>
        <taxon>Dipodascales incertae sedis</taxon>
        <taxon>Yarrowia</taxon>
    </lineage>
</organism>
<dbReference type="EMBL" id="CP017554">
    <property type="protein sequence ID" value="AOW01394.1"/>
    <property type="molecule type" value="Genomic_DNA"/>
</dbReference>
<sequence>MASPGSAGKSNEYDELRQSLWNGHTAVKLGHVSGPTVGRGSVGLLGVSVSETMLNRFIHHKPRDICIPRFRVSAVLNARSGTKKQRAMSAEFTTGELHHLTILATANSVVVPDSPARDCFLLFKQLNMFLRRCRILQTPSAHLETAHSPPPCPGDRTFVNTLVRRYLKPKNAHNNNLWATTGEYFLFILWSQSRRCFRCEIQQEILLSAPTVRRTRFQYTPGAVGCRLRQSITAPKSPDPGDSHDPHCLSLSPQLLITPS</sequence>
<evidence type="ECO:0000256" key="1">
    <source>
        <dbReference type="SAM" id="MobiDB-lite"/>
    </source>
</evidence>
<protein>
    <submittedName>
        <fullName evidence="2">Uncharacterized protein</fullName>
    </submittedName>
</protein>
<dbReference type="GeneID" id="94582692"/>
<evidence type="ECO:0000313" key="3">
    <source>
        <dbReference type="Proteomes" id="UP000182444"/>
    </source>
</evidence>
<dbReference type="VEuPathDB" id="FungiDB:YALI1_B10773g"/>
<name>A0A1D8N6Y3_YARLL</name>
<accession>A0A1D8N6Y3</accession>
<dbReference type="AlphaFoldDB" id="A0A1D8N6Y3"/>
<feature type="region of interest" description="Disordered" evidence="1">
    <location>
        <begin position="230"/>
        <end position="252"/>
    </location>
</feature>
<proteinExistence type="predicted"/>
<gene>
    <name evidence="2" type="ORF">YALI1_B10773g</name>
</gene>
<reference evidence="2 3" key="1">
    <citation type="journal article" date="2016" name="PLoS ONE">
        <title>Sequence Assembly of Yarrowia lipolytica Strain W29/CLIB89 Shows Transposable Element Diversity.</title>
        <authorList>
            <person name="Magnan C."/>
            <person name="Yu J."/>
            <person name="Chang I."/>
            <person name="Jahn E."/>
            <person name="Kanomata Y."/>
            <person name="Wu J."/>
            <person name="Zeller M."/>
            <person name="Oakes M."/>
            <person name="Baldi P."/>
            <person name="Sandmeyer S."/>
        </authorList>
    </citation>
    <scope>NUCLEOTIDE SEQUENCE [LARGE SCALE GENOMIC DNA]</scope>
    <source>
        <strain evidence="3">CLIB89(W29)</strain>
    </source>
</reference>